<organism evidence="3 4">
    <name type="scientific">Prunus dulcis</name>
    <name type="common">Almond</name>
    <name type="synonym">Amygdalus dulcis</name>
    <dbReference type="NCBI Taxonomy" id="3755"/>
    <lineage>
        <taxon>Eukaryota</taxon>
        <taxon>Viridiplantae</taxon>
        <taxon>Streptophyta</taxon>
        <taxon>Embryophyta</taxon>
        <taxon>Tracheophyta</taxon>
        <taxon>Spermatophyta</taxon>
        <taxon>Magnoliopsida</taxon>
        <taxon>eudicotyledons</taxon>
        <taxon>Gunneridae</taxon>
        <taxon>Pentapetalae</taxon>
        <taxon>rosids</taxon>
        <taxon>fabids</taxon>
        <taxon>Rosales</taxon>
        <taxon>Rosaceae</taxon>
        <taxon>Amygdaloideae</taxon>
        <taxon>Amygdaleae</taxon>
        <taxon>Prunus</taxon>
    </lineage>
</organism>
<gene>
    <name evidence="3" type="ORF">L3X38_037482</name>
</gene>
<reference evidence="3 4" key="1">
    <citation type="journal article" date="2022" name="G3 (Bethesda)">
        <title>Whole-genome sequence and methylome profiling of the almond [Prunus dulcis (Mill.) D.A. Webb] cultivar 'Nonpareil'.</title>
        <authorList>
            <person name="D'Amico-Willman K.M."/>
            <person name="Ouma W.Z."/>
            <person name="Meulia T."/>
            <person name="Sideli G.M."/>
            <person name="Gradziel T.M."/>
            <person name="Fresnedo-Ramirez J."/>
        </authorList>
    </citation>
    <scope>NUCLEOTIDE SEQUENCE [LARGE SCALE GENOMIC DNA]</scope>
    <source>
        <strain evidence="3">Clone GOH B32 T37-40</strain>
    </source>
</reference>
<name>A0AAD4V372_PRUDU</name>
<dbReference type="InterPro" id="IPR057135">
    <property type="entry name" value="At4g27190-like_LRR"/>
</dbReference>
<dbReference type="Pfam" id="PF23247">
    <property type="entry name" value="LRR_RPS2"/>
    <property type="match status" value="1"/>
</dbReference>
<evidence type="ECO:0000259" key="2">
    <source>
        <dbReference type="Pfam" id="PF23247"/>
    </source>
</evidence>
<feature type="domain" description="Disease resistance protein At4g27190-like leucine-rich repeats" evidence="2">
    <location>
        <begin position="9"/>
        <end position="96"/>
    </location>
</feature>
<keyword evidence="1" id="KW-0611">Plant defense</keyword>
<evidence type="ECO:0000313" key="3">
    <source>
        <dbReference type="EMBL" id="KAI5317775.1"/>
    </source>
</evidence>
<protein>
    <recommendedName>
        <fullName evidence="2">Disease resistance protein At4g27190-like leucine-rich repeats domain-containing protein</fullName>
    </recommendedName>
</protein>
<accession>A0AAD4V372</accession>
<proteinExistence type="predicted"/>
<dbReference type="InterPro" id="IPR050905">
    <property type="entry name" value="Plant_NBS-LRR"/>
</dbReference>
<dbReference type="AlphaFoldDB" id="A0AAD4V372"/>
<comment type="caution">
    <text evidence="3">The sequence shown here is derived from an EMBL/GenBank/DDBJ whole genome shotgun (WGS) entry which is preliminary data.</text>
</comment>
<dbReference type="Proteomes" id="UP001054821">
    <property type="component" value="Chromosome 7"/>
</dbReference>
<dbReference type="Gene3D" id="3.80.10.10">
    <property type="entry name" value="Ribonuclease Inhibitor"/>
    <property type="match status" value="1"/>
</dbReference>
<dbReference type="PANTHER" id="PTHR33463:SF203">
    <property type="entry name" value="AAA+ ATPASE DOMAIN-CONTAINING PROTEIN"/>
    <property type="match status" value="1"/>
</dbReference>
<dbReference type="PANTHER" id="PTHR33463">
    <property type="entry name" value="NB-ARC DOMAIN-CONTAINING PROTEIN-RELATED"/>
    <property type="match status" value="1"/>
</dbReference>
<sequence length="302" mass="33883">MNYGRDHQFSIARLLVNLEELNIEKCWKMETIVRSTDENEKEDQMGLTLFPKLNSFDLDLLPTLESLCPDASTTLWSAAKVMSVKRCNKLKTLASVIPQIKTLEKDSTAHHKDKDKGISSGTCGCTPYSCGPMTKPTSRTNIVQILPRPINQEVTPTNLDQDSNDYDNLERLCVLSCESLEVVFQLKGPKFTIFVLVNCSQAPCQFNDLKVGNCEKIEHVIAKVDTECADQEITFPRLNSMTLQDLPNLICFSTEAYTLKLPSLMELKVSHQPISPKTSALFPAEDSTYLITKLDSILARPF</sequence>
<evidence type="ECO:0000313" key="4">
    <source>
        <dbReference type="Proteomes" id="UP001054821"/>
    </source>
</evidence>
<dbReference type="EMBL" id="JAJFAZ020000007">
    <property type="protein sequence ID" value="KAI5317775.1"/>
    <property type="molecule type" value="Genomic_DNA"/>
</dbReference>
<dbReference type="InterPro" id="IPR032675">
    <property type="entry name" value="LRR_dom_sf"/>
</dbReference>
<keyword evidence="4" id="KW-1185">Reference proteome</keyword>
<evidence type="ECO:0000256" key="1">
    <source>
        <dbReference type="ARBA" id="ARBA00022821"/>
    </source>
</evidence>